<gene>
    <name evidence="2" type="ORF">BD310DRAFT_1031474</name>
</gene>
<keyword evidence="3" id="KW-1185">Reference proteome</keyword>
<name>A0A4Q9PLF4_9APHY</name>
<sequence length="62" mass="7213">MNLHQKLQTQKIPEHHSITANYCWIAGSVVFFYDSLITTGEEIRCFWGRKLTGAAVLFWLNK</sequence>
<dbReference type="AlphaFoldDB" id="A0A4Q9PLF4"/>
<accession>A0A4Q9PLF4</accession>
<dbReference type="Pfam" id="PF20151">
    <property type="entry name" value="DUF6533"/>
    <property type="match status" value="1"/>
</dbReference>
<evidence type="ECO:0000313" key="3">
    <source>
        <dbReference type="Proteomes" id="UP000292082"/>
    </source>
</evidence>
<dbReference type="EMBL" id="ML145178">
    <property type="protein sequence ID" value="TBU54956.1"/>
    <property type="molecule type" value="Genomic_DNA"/>
</dbReference>
<evidence type="ECO:0000259" key="1">
    <source>
        <dbReference type="Pfam" id="PF20151"/>
    </source>
</evidence>
<dbReference type="InterPro" id="IPR045340">
    <property type="entry name" value="DUF6533"/>
</dbReference>
<feature type="domain" description="DUF6533" evidence="1">
    <location>
        <begin position="22"/>
        <end position="61"/>
    </location>
</feature>
<organism evidence="2 3">
    <name type="scientific">Dichomitus squalens</name>
    <dbReference type="NCBI Taxonomy" id="114155"/>
    <lineage>
        <taxon>Eukaryota</taxon>
        <taxon>Fungi</taxon>
        <taxon>Dikarya</taxon>
        <taxon>Basidiomycota</taxon>
        <taxon>Agaricomycotina</taxon>
        <taxon>Agaricomycetes</taxon>
        <taxon>Polyporales</taxon>
        <taxon>Polyporaceae</taxon>
        <taxon>Dichomitus</taxon>
    </lineage>
</organism>
<reference evidence="2 3" key="1">
    <citation type="submission" date="2019-01" db="EMBL/GenBank/DDBJ databases">
        <title>Draft genome sequences of three monokaryotic isolates of the white-rot basidiomycete fungus Dichomitus squalens.</title>
        <authorList>
            <consortium name="DOE Joint Genome Institute"/>
            <person name="Lopez S.C."/>
            <person name="Andreopoulos B."/>
            <person name="Pangilinan J."/>
            <person name="Lipzen A."/>
            <person name="Riley R."/>
            <person name="Ahrendt S."/>
            <person name="Ng V."/>
            <person name="Barry K."/>
            <person name="Daum C."/>
            <person name="Grigoriev I.V."/>
            <person name="Hilden K.S."/>
            <person name="Makela M.R."/>
            <person name="de Vries R.P."/>
        </authorList>
    </citation>
    <scope>NUCLEOTIDE SEQUENCE [LARGE SCALE GENOMIC DNA]</scope>
    <source>
        <strain evidence="2 3">CBS 464.89</strain>
    </source>
</reference>
<evidence type="ECO:0000313" key="2">
    <source>
        <dbReference type="EMBL" id="TBU54956.1"/>
    </source>
</evidence>
<protein>
    <recommendedName>
        <fullName evidence="1">DUF6533 domain-containing protein</fullName>
    </recommendedName>
</protein>
<proteinExistence type="predicted"/>
<dbReference type="Proteomes" id="UP000292082">
    <property type="component" value="Unassembled WGS sequence"/>
</dbReference>